<protein>
    <submittedName>
        <fullName evidence="1">Phospholipid-binding protein</fullName>
    </submittedName>
</protein>
<dbReference type="OrthoDB" id="9797506at2"/>
<dbReference type="Proteomes" id="UP000216020">
    <property type="component" value="Unassembled WGS sequence"/>
</dbReference>
<dbReference type="EMBL" id="NEVM01000005">
    <property type="protein sequence ID" value="OZI31606.1"/>
    <property type="molecule type" value="Genomic_DNA"/>
</dbReference>
<evidence type="ECO:0000313" key="2">
    <source>
        <dbReference type="Proteomes" id="UP000216020"/>
    </source>
</evidence>
<dbReference type="Pfam" id="PF01161">
    <property type="entry name" value="PBP"/>
    <property type="match status" value="1"/>
</dbReference>
<keyword evidence="2" id="KW-1185">Reference proteome</keyword>
<dbReference type="InterPro" id="IPR036610">
    <property type="entry name" value="PEBP-like_sf"/>
</dbReference>
<reference evidence="2" key="1">
    <citation type="submission" date="2017-05" db="EMBL/GenBank/DDBJ databases">
        <title>Complete and WGS of Bordetella genogroups.</title>
        <authorList>
            <person name="Spilker T."/>
            <person name="Lipuma J."/>
        </authorList>
    </citation>
    <scope>NUCLEOTIDE SEQUENCE [LARGE SCALE GENOMIC DNA]</scope>
    <source>
        <strain evidence="2">AU16122</strain>
    </source>
</reference>
<organism evidence="1 2">
    <name type="scientific">Bordetella genomosp. 10</name>
    <dbReference type="NCBI Taxonomy" id="1416804"/>
    <lineage>
        <taxon>Bacteria</taxon>
        <taxon>Pseudomonadati</taxon>
        <taxon>Pseudomonadota</taxon>
        <taxon>Betaproteobacteria</taxon>
        <taxon>Burkholderiales</taxon>
        <taxon>Alcaligenaceae</taxon>
        <taxon>Bordetella</taxon>
    </lineage>
</organism>
<dbReference type="InterPro" id="IPR008914">
    <property type="entry name" value="PEBP"/>
</dbReference>
<dbReference type="SUPFAM" id="SSF49777">
    <property type="entry name" value="PEBP-like"/>
    <property type="match status" value="1"/>
</dbReference>
<evidence type="ECO:0000313" key="1">
    <source>
        <dbReference type="EMBL" id="OZI31606.1"/>
    </source>
</evidence>
<dbReference type="CDD" id="cd00865">
    <property type="entry name" value="PEBP_bact_arch"/>
    <property type="match status" value="1"/>
</dbReference>
<dbReference type="PANTHER" id="PTHR30289:SF1">
    <property type="entry name" value="PEBP (PHOSPHATIDYLETHANOLAMINE-BINDING PROTEIN) FAMILY PROTEIN"/>
    <property type="match status" value="1"/>
</dbReference>
<dbReference type="NCBIfam" id="TIGR00481">
    <property type="entry name" value="YbhB/YbcL family Raf kinase inhibitor-like protein"/>
    <property type="match status" value="1"/>
</dbReference>
<accession>A0A261S2N1</accession>
<dbReference type="Gene3D" id="3.90.280.10">
    <property type="entry name" value="PEBP-like"/>
    <property type="match status" value="1"/>
</dbReference>
<dbReference type="AlphaFoldDB" id="A0A261S2N1"/>
<name>A0A261S2N1_9BORD</name>
<comment type="caution">
    <text evidence="1">The sequence shown here is derived from an EMBL/GenBank/DDBJ whole genome shotgun (WGS) entry which is preliminary data.</text>
</comment>
<dbReference type="PANTHER" id="PTHR30289">
    <property type="entry name" value="UNCHARACTERIZED PROTEIN YBCL-RELATED"/>
    <property type="match status" value="1"/>
</dbReference>
<dbReference type="RefSeq" id="WP_094856016.1">
    <property type="nucleotide sequence ID" value="NZ_NEVM01000005.1"/>
</dbReference>
<proteinExistence type="predicted"/>
<gene>
    <name evidence="1" type="ORF">CAL29_27370</name>
</gene>
<sequence length="217" mass="23520">MKLASLSFSDNEALSERYAFGRIDAQSHVALADNCNPQFSWDDVPDGTASFVMICHDPDVPSKPDDVNQEGRLVPADLPRVDFYHWVLIDLAPETREIEEGAFSNGITPRGKGGPLAPQGARQGVNSYTDWFASDHDMSGDYFGYDGPCPPWNDSIPHHYVFTLYALSVPKLELEGAFTGADVLAAIKGKVLAQASLTGTYTLNPDLAPKQIGTTSA</sequence>
<dbReference type="InterPro" id="IPR005247">
    <property type="entry name" value="YbhB_YbcL/LppC-like"/>
</dbReference>